<sequence>MIINTQVSCIIPFYNEGYRVFQVLEVVTQIKSITQIICVDDGSSDNTATLIRESWPTIELIILPKNKGKAEAIRHGVQKARNENILLMDADLQSINKEEVENAIQAITRQNLDMLILRRINAPWFVKFDRGDILLSGERIVKKKDLAKILDQQVNGYQLELAINLYMQKHKRAVRWMPWSATNTYKSKKIGLVEGYKKEFEMFKDIVLYAGLKNIFKQITFFATKEVESEEKHKKRSLQHKPSFSTILKQMPGH</sequence>
<dbReference type="RefSeq" id="WP_146904127.1">
    <property type="nucleotide sequence ID" value="NZ_BJYS01000047.1"/>
</dbReference>
<dbReference type="Pfam" id="PF00535">
    <property type="entry name" value="Glycos_transf_2"/>
    <property type="match status" value="1"/>
</dbReference>
<evidence type="ECO:0000313" key="3">
    <source>
        <dbReference type="Proteomes" id="UP000321532"/>
    </source>
</evidence>
<organism evidence="2 3">
    <name type="scientific">Adhaeribacter aerolatus</name>
    <dbReference type="NCBI Taxonomy" id="670289"/>
    <lineage>
        <taxon>Bacteria</taxon>
        <taxon>Pseudomonadati</taxon>
        <taxon>Bacteroidota</taxon>
        <taxon>Cytophagia</taxon>
        <taxon>Cytophagales</taxon>
        <taxon>Hymenobacteraceae</taxon>
        <taxon>Adhaeribacter</taxon>
    </lineage>
</organism>
<name>A0A512B4Q6_9BACT</name>
<dbReference type="Gene3D" id="3.90.550.10">
    <property type="entry name" value="Spore Coat Polysaccharide Biosynthesis Protein SpsA, Chain A"/>
    <property type="match status" value="1"/>
</dbReference>
<dbReference type="InterPro" id="IPR001173">
    <property type="entry name" value="Glyco_trans_2-like"/>
</dbReference>
<dbReference type="GO" id="GO:0016740">
    <property type="term" value="F:transferase activity"/>
    <property type="evidence" value="ECO:0007669"/>
    <property type="project" value="UniProtKB-KW"/>
</dbReference>
<dbReference type="OrthoDB" id="952827at2"/>
<dbReference type="EMBL" id="BJYS01000047">
    <property type="protein sequence ID" value="GEO06955.1"/>
    <property type="molecule type" value="Genomic_DNA"/>
</dbReference>
<accession>A0A512B4Q6</accession>
<dbReference type="PANTHER" id="PTHR48090">
    <property type="entry name" value="UNDECAPRENYL-PHOSPHATE 4-DEOXY-4-FORMAMIDO-L-ARABINOSE TRANSFERASE-RELATED"/>
    <property type="match status" value="1"/>
</dbReference>
<dbReference type="PANTHER" id="PTHR48090:SF7">
    <property type="entry name" value="RFBJ PROTEIN"/>
    <property type="match status" value="1"/>
</dbReference>
<evidence type="ECO:0000313" key="2">
    <source>
        <dbReference type="EMBL" id="GEO06955.1"/>
    </source>
</evidence>
<dbReference type="Proteomes" id="UP000321532">
    <property type="component" value="Unassembled WGS sequence"/>
</dbReference>
<keyword evidence="2" id="KW-0808">Transferase</keyword>
<proteinExistence type="predicted"/>
<dbReference type="InterPro" id="IPR029044">
    <property type="entry name" value="Nucleotide-diphossugar_trans"/>
</dbReference>
<dbReference type="SUPFAM" id="SSF53448">
    <property type="entry name" value="Nucleotide-diphospho-sugar transferases"/>
    <property type="match status" value="1"/>
</dbReference>
<comment type="caution">
    <text evidence="2">The sequence shown here is derived from an EMBL/GenBank/DDBJ whole genome shotgun (WGS) entry which is preliminary data.</text>
</comment>
<evidence type="ECO:0000259" key="1">
    <source>
        <dbReference type="Pfam" id="PF00535"/>
    </source>
</evidence>
<feature type="domain" description="Glycosyltransferase 2-like" evidence="1">
    <location>
        <begin position="8"/>
        <end position="134"/>
    </location>
</feature>
<dbReference type="InterPro" id="IPR050256">
    <property type="entry name" value="Glycosyltransferase_2"/>
</dbReference>
<keyword evidence="3" id="KW-1185">Reference proteome</keyword>
<gene>
    <name evidence="2" type="ORF">AAE02nite_46190</name>
</gene>
<dbReference type="AlphaFoldDB" id="A0A512B4Q6"/>
<dbReference type="CDD" id="cd04179">
    <property type="entry name" value="DPM_DPG-synthase_like"/>
    <property type="match status" value="1"/>
</dbReference>
<reference evidence="2 3" key="1">
    <citation type="submission" date="2019-07" db="EMBL/GenBank/DDBJ databases">
        <title>Whole genome shotgun sequence of Adhaeribacter aerolatus NBRC 106133.</title>
        <authorList>
            <person name="Hosoyama A."/>
            <person name="Uohara A."/>
            <person name="Ohji S."/>
            <person name="Ichikawa N."/>
        </authorList>
    </citation>
    <scope>NUCLEOTIDE SEQUENCE [LARGE SCALE GENOMIC DNA]</scope>
    <source>
        <strain evidence="2 3">NBRC 106133</strain>
    </source>
</reference>
<protein>
    <submittedName>
        <fullName evidence="2">Glycosyl transferase</fullName>
    </submittedName>
</protein>